<evidence type="ECO:0000259" key="2">
    <source>
        <dbReference type="Pfam" id="PF01402"/>
    </source>
</evidence>
<dbReference type="Proteomes" id="UP000066124">
    <property type="component" value="Plasmid pHG4"/>
</dbReference>
<protein>
    <submittedName>
        <fullName evidence="3">CopG family transcriptional regulator</fullName>
    </submittedName>
</protein>
<dbReference type="EMBL" id="CP011951">
    <property type="protein sequence ID" value="AKU09900.1"/>
    <property type="molecule type" value="Genomic_DNA"/>
</dbReference>
<evidence type="ECO:0000313" key="4">
    <source>
        <dbReference type="Proteomes" id="UP000066124"/>
    </source>
</evidence>
<dbReference type="InterPro" id="IPR013321">
    <property type="entry name" value="Arc_rbn_hlx_hlx"/>
</dbReference>
<evidence type="ECO:0000313" key="3">
    <source>
        <dbReference type="EMBL" id="AKU09900.1"/>
    </source>
</evidence>
<dbReference type="AlphaFoldDB" id="A0A0K1J027"/>
<dbReference type="KEGG" id="hgi:ABY42_18965"/>
<dbReference type="CDD" id="cd22231">
    <property type="entry name" value="RHH_NikR_HicB-like"/>
    <property type="match status" value="1"/>
</dbReference>
<organism evidence="3 4">
    <name type="scientific">Haloferax gibbonsii</name>
    <dbReference type="NCBI Taxonomy" id="35746"/>
    <lineage>
        <taxon>Archaea</taxon>
        <taxon>Methanobacteriati</taxon>
        <taxon>Methanobacteriota</taxon>
        <taxon>Stenosarchaea group</taxon>
        <taxon>Halobacteria</taxon>
        <taxon>Halobacteriales</taxon>
        <taxon>Haloferacaceae</taxon>
        <taxon>Haloferax</taxon>
    </lineage>
</organism>
<dbReference type="GO" id="GO:0006355">
    <property type="term" value="P:regulation of DNA-templated transcription"/>
    <property type="evidence" value="ECO:0007669"/>
    <property type="project" value="InterPro"/>
</dbReference>
<feature type="domain" description="Ribbon-helix-helix protein CopG" evidence="2">
    <location>
        <begin position="18"/>
        <end position="54"/>
    </location>
</feature>
<dbReference type="SUPFAM" id="SSF47598">
    <property type="entry name" value="Ribbon-helix-helix"/>
    <property type="match status" value="1"/>
</dbReference>
<dbReference type="GeneID" id="25248075"/>
<accession>A0A0K1J027</accession>
<reference evidence="4" key="1">
    <citation type="journal article" date="2015" name="J. Biotechnol.">
        <title>Complete genome sequence of Haloferax gibbonsii strain ARA6, a potential producer of polyhydroxyalkanoates and halocins isolated from Araruama, Rio de Janeiro, Brasil.</title>
        <authorList>
            <person name="Pinto L.H."/>
            <person name="D'Alincourt Carvalho-Assef A.P."/>
            <person name="Vieira R.P."/>
            <person name="Clementino M.M."/>
            <person name="Albano R.M."/>
        </authorList>
    </citation>
    <scope>NUCLEOTIDE SEQUENCE [LARGE SCALE GENOMIC DNA]</scope>
    <source>
        <strain evidence="4">ARA6</strain>
        <plasmid evidence="4">Plasmid pHG4</plasmid>
    </source>
</reference>
<gene>
    <name evidence="3" type="ORF">ABY42_18965</name>
</gene>
<keyword evidence="3" id="KW-0614">Plasmid</keyword>
<geneLocation type="plasmid" evidence="3 4">
    <name>pHG4</name>
</geneLocation>
<feature type="compositionally biased region" description="Basic and acidic residues" evidence="1">
    <location>
        <begin position="69"/>
        <end position="78"/>
    </location>
</feature>
<dbReference type="Gene3D" id="1.10.1220.10">
    <property type="entry name" value="Met repressor-like"/>
    <property type="match status" value="1"/>
</dbReference>
<dbReference type="InterPro" id="IPR002145">
    <property type="entry name" value="CopG"/>
</dbReference>
<name>A0A0K1J027_HALGI</name>
<dbReference type="InterPro" id="IPR010985">
    <property type="entry name" value="Ribbon_hlx_hlx"/>
</dbReference>
<sequence>MSTDTDEGRNDDGGTTKIDVRVPTAMVDAIDEEFARRGYTSRSEAVRDALRDWLNPPVQLSEETLADLQESRAQREAGETISLDDALDKYDVDVDDDQA</sequence>
<dbReference type="RefSeq" id="WP_050460514.1">
    <property type="nucleotide sequence ID" value="NZ_CP011951.1"/>
</dbReference>
<feature type="region of interest" description="Disordered" evidence="1">
    <location>
        <begin position="69"/>
        <end position="99"/>
    </location>
</feature>
<evidence type="ECO:0000256" key="1">
    <source>
        <dbReference type="SAM" id="MobiDB-lite"/>
    </source>
</evidence>
<proteinExistence type="predicted"/>
<dbReference type="Pfam" id="PF01402">
    <property type="entry name" value="RHH_1"/>
    <property type="match status" value="1"/>
</dbReference>
<dbReference type="PATRIC" id="fig|35746.4.peg.4187"/>